<dbReference type="EMBL" id="FCOK02000014">
    <property type="protein sequence ID" value="SAL31616.1"/>
    <property type="molecule type" value="Genomic_DNA"/>
</dbReference>
<evidence type="ECO:0000313" key="8">
    <source>
        <dbReference type="Proteomes" id="UP000054683"/>
    </source>
</evidence>
<evidence type="ECO:0000313" key="7">
    <source>
        <dbReference type="EMBL" id="SAL31616.1"/>
    </source>
</evidence>
<evidence type="ECO:0000256" key="1">
    <source>
        <dbReference type="ARBA" id="ARBA00010164"/>
    </source>
</evidence>
<dbReference type="NCBIfam" id="TIGR03071">
    <property type="entry name" value="couple_hipA"/>
    <property type="match status" value="1"/>
</dbReference>
<dbReference type="InterPro" id="IPR017508">
    <property type="entry name" value="HipA_N1"/>
</dbReference>
<sequence>MSGPILDVYVASKLVGTLTEEAGSGVFTYLPDVPAECLVSLLMPVRAESYVWKKGLHPFFQMNLPEGYKKDRIRETLGPHADVTDMGLLALTGANSIGRVQVVPRGTSPGMAGGNVKMSDLLASADSRENLLQLLDEGVTQGISGVMPKALSKPGEKATVWTEEFILKTGFDDIPWLSVNEYLCLEVARQAGLEVPETRLSDDGQVLAIGRFDRTKDGKWLAVEDYCALKGLDPVEKYRKGTLEDLAKMTQEFSSGDNVKENTRKLFTLHLLNIALRNSDAYLKNFAVTYTSTEDVRLAPAYDIVTVTIYPRYKTNLPALPLYGKRVWASGKALGRYGGAWLGLTTTDMTDSVEGVTAAVQGVLPLVRECADRFPGFQEVAKRMLDAWAQGLEDIKPDAKPGKSVPAPLREQAGLSDPNGLERRKETNPYANPDGAFSHKAR</sequence>
<name>A0A158GHT1_9BURK</name>
<organism evidence="7 8">
    <name type="scientific">Caballeronia udeis</name>
    <dbReference type="NCBI Taxonomy" id="1232866"/>
    <lineage>
        <taxon>Bacteria</taxon>
        <taxon>Pseudomonadati</taxon>
        <taxon>Pseudomonadota</taxon>
        <taxon>Betaproteobacteria</taxon>
        <taxon>Burkholderiales</taxon>
        <taxon>Burkholderiaceae</taxon>
        <taxon>Caballeronia</taxon>
    </lineage>
</organism>
<dbReference type="PANTHER" id="PTHR37419:SF1">
    <property type="entry name" value="SERINE_THREONINE-PROTEIN KINASE TOXIN HIPA"/>
    <property type="match status" value="1"/>
</dbReference>
<dbReference type="Proteomes" id="UP000054683">
    <property type="component" value="Unassembled WGS sequence"/>
</dbReference>
<dbReference type="OrthoDB" id="9805913at2"/>
<dbReference type="Pfam" id="PF13657">
    <property type="entry name" value="Couple_hipA"/>
    <property type="match status" value="1"/>
</dbReference>
<comment type="similarity">
    <text evidence="1">Belongs to the HipA Ser/Thr kinase family.</text>
</comment>
<keyword evidence="2" id="KW-0808">Transferase</keyword>
<dbReference type="RefSeq" id="WP_062085331.1">
    <property type="nucleotide sequence ID" value="NZ_FCOK02000014.1"/>
</dbReference>
<dbReference type="GO" id="GO:0004674">
    <property type="term" value="F:protein serine/threonine kinase activity"/>
    <property type="evidence" value="ECO:0007669"/>
    <property type="project" value="TreeGrafter"/>
</dbReference>
<dbReference type="Pfam" id="PF07804">
    <property type="entry name" value="HipA_C"/>
    <property type="match status" value="1"/>
</dbReference>
<evidence type="ECO:0000256" key="2">
    <source>
        <dbReference type="ARBA" id="ARBA00022679"/>
    </source>
</evidence>
<reference evidence="7 8" key="1">
    <citation type="submission" date="2016-01" db="EMBL/GenBank/DDBJ databases">
        <authorList>
            <person name="Oliw E.H."/>
        </authorList>
    </citation>
    <scope>NUCLEOTIDE SEQUENCE [LARGE SCALE GENOMIC DNA]</scope>
    <source>
        <strain evidence="7">LMG 27134</strain>
    </source>
</reference>
<evidence type="ECO:0000259" key="5">
    <source>
        <dbReference type="Pfam" id="PF07804"/>
    </source>
</evidence>
<keyword evidence="3" id="KW-0418">Kinase</keyword>
<evidence type="ECO:0000256" key="4">
    <source>
        <dbReference type="SAM" id="MobiDB-lite"/>
    </source>
</evidence>
<feature type="region of interest" description="Disordered" evidence="4">
    <location>
        <begin position="395"/>
        <end position="442"/>
    </location>
</feature>
<evidence type="ECO:0000256" key="3">
    <source>
        <dbReference type="ARBA" id="ARBA00022777"/>
    </source>
</evidence>
<dbReference type="InterPro" id="IPR052028">
    <property type="entry name" value="HipA_Ser/Thr_kinase"/>
</dbReference>
<evidence type="ECO:0000259" key="6">
    <source>
        <dbReference type="Pfam" id="PF13657"/>
    </source>
</evidence>
<feature type="domain" description="HipA N-terminal subdomain 1" evidence="6">
    <location>
        <begin position="6"/>
        <end position="102"/>
    </location>
</feature>
<dbReference type="GO" id="GO:0005829">
    <property type="term" value="C:cytosol"/>
    <property type="evidence" value="ECO:0007669"/>
    <property type="project" value="TreeGrafter"/>
</dbReference>
<dbReference type="AlphaFoldDB" id="A0A158GHT1"/>
<feature type="domain" description="HipA-like C-terminal" evidence="5">
    <location>
        <begin position="143"/>
        <end position="356"/>
    </location>
</feature>
<protein>
    <submittedName>
        <fullName evidence="7">HipA domain-containing protein</fullName>
    </submittedName>
</protein>
<accession>A0A158GHT1</accession>
<dbReference type="InterPro" id="IPR012893">
    <property type="entry name" value="HipA-like_C"/>
</dbReference>
<proteinExistence type="inferred from homology"/>
<dbReference type="PANTHER" id="PTHR37419">
    <property type="entry name" value="SERINE/THREONINE-PROTEIN KINASE TOXIN HIPA"/>
    <property type="match status" value="1"/>
</dbReference>
<gene>
    <name evidence="7" type="ORF">AWB69_02687</name>
</gene>